<accession>A0A1I3LMT4</accession>
<sequence length="63" mass="7318">MIPQSVKDILANGDNVGLYQTIAMILFIIFFLGIVFYVFSRPKKYYEEEENAPLNDDIEDKDL</sequence>
<organism evidence="2 3">
    <name type="scientific">Kaistella treverensis</name>
    <dbReference type="NCBI Taxonomy" id="631455"/>
    <lineage>
        <taxon>Bacteria</taxon>
        <taxon>Pseudomonadati</taxon>
        <taxon>Bacteroidota</taxon>
        <taxon>Flavobacteriia</taxon>
        <taxon>Flavobacteriales</taxon>
        <taxon>Weeksellaceae</taxon>
        <taxon>Chryseobacterium group</taxon>
        <taxon>Kaistella</taxon>
    </lineage>
</organism>
<protein>
    <submittedName>
        <fullName evidence="2">Cbb3-type cytochrome oxidase, subunit 3</fullName>
    </submittedName>
</protein>
<reference evidence="3" key="1">
    <citation type="submission" date="2016-10" db="EMBL/GenBank/DDBJ databases">
        <authorList>
            <person name="Varghese N."/>
            <person name="Submissions S."/>
        </authorList>
    </citation>
    <scope>NUCLEOTIDE SEQUENCE [LARGE SCALE GENOMIC DNA]</scope>
    <source>
        <strain evidence="3">DSM 22251</strain>
    </source>
</reference>
<dbReference type="AlphaFoldDB" id="A0A1I3LMT4"/>
<gene>
    <name evidence="2" type="ORF">SAMN05421638_1233</name>
</gene>
<dbReference type="Proteomes" id="UP000242560">
    <property type="component" value="Unassembled WGS sequence"/>
</dbReference>
<proteinExistence type="predicted"/>
<evidence type="ECO:0000313" key="3">
    <source>
        <dbReference type="Proteomes" id="UP000242560"/>
    </source>
</evidence>
<dbReference type="EMBL" id="FORQ01000002">
    <property type="protein sequence ID" value="SFI86022.1"/>
    <property type="molecule type" value="Genomic_DNA"/>
</dbReference>
<evidence type="ECO:0000256" key="1">
    <source>
        <dbReference type="SAM" id="Phobius"/>
    </source>
</evidence>
<keyword evidence="1" id="KW-1133">Transmembrane helix</keyword>
<keyword evidence="3" id="KW-1185">Reference proteome</keyword>
<evidence type="ECO:0000313" key="2">
    <source>
        <dbReference type="EMBL" id="SFI86022.1"/>
    </source>
</evidence>
<feature type="transmembrane region" description="Helical" evidence="1">
    <location>
        <begin position="18"/>
        <end position="39"/>
    </location>
</feature>
<keyword evidence="1" id="KW-0472">Membrane</keyword>
<dbReference type="RefSeq" id="WP_039341979.1">
    <property type="nucleotide sequence ID" value="NZ_FORQ01000002.1"/>
</dbReference>
<keyword evidence="1" id="KW-0812">Transmembrane</keyword>
<name>A0A1I3LMT4_9FLAO</name>